<protein>
    <submittedName>
        <fullName evidence="2">Stress-associated endoplasmic reticulum protein</fullName>
    </submittedName>
</protein>
<evidence type="ECO:0000313" key="2">
    <source>
        <dbReference type="WBParaSite" id="ES5_v2.g17007.t1"/>
    </source>
</evidence>
<reference evidence="2" key="1">
    <citation type="submission" date="2022-11" db="UniProtKB">
        <authorList>
            <consortium name="WormBaseParasite"/>
        </authorList>
    </citation>
    <scope>IDENTIFICATION</scope>
</reference>
<sequence>MLVITHFHWKTKSTKMAPKQRMNVANEQFTKNVVKRGNVEKSTKSSQGPKVGPWLIGMFVFVVCGSAIFEIIRYVKMGI</sequence>
<dbReference type="Proteomes" id="UP000887579">
    <property type="component" value="Unplaced"/>
</dbReference>
<accession>A0AC34FI64</accession>
<evidence type="ECO:0000313" key="1">
    <source>
        <dbReference type="Proteomes" id="UP000887579"/>
    </source>
</evidence>
<proteinExistence type="predicted"/>
<organism evidence="1 2">
    <name type="scientific">Panagrolaimus sp. ES5</name>
    <dbReference type="NCBI Taxonomy" id="591445"/>
    <lineage>
        <taxon>Eukaryota</taxon>
        <taxon>Metazoa</taxon>
        <taxon>Ecdysozoa</taxon>
        <taxon>Nematoda</taxon>
        <taxon>Chromadorea</taxon>
        <taxon>Rhabditida</taxon>
        <taxon>Tylenchina</taxon>
        <taxon>Panagrolaimomorpha</taxon>
        <taxon>Panagrolaimoidea</taxon>
        <taxon>Panagrolaimidae</taxon>
        <taxon>Panagrolaimus</taxon>
    </lineage>
</organism>
<dbReference type="WBParaSite" id="ES5_v2.g17007.t1">
    <property type="protein sequence ID" value="ES5_v2.g17007.t1"/>
    <property type="gene ID" value="ES5_v2.g17007"/>
</dbReference>
<name>A0AC34FI64_9BILA</name>